<dbReference type="KEGG" id="lvn:BWR22_01695"/>
<organism evidence="2 3">
    <name type="scientific">Lacinutrix venerupis</name>
    <dbReference type="NCBI Taxonomy" id="1486034"/>
    <lineage>
        <taxon>Bacteria</taxon>
        <taxon>Pseudomonadati</taxon>
        <taxon>Bacteroidota</taxon>
        <taxon>Flavobacteriia</taxon>
        <taxon>Flavobacteriales</taxon>
        <taxon>Flavobacteriaceae</taxon>
        <taxon>Lacinutrix</taxon>
    </lineage>
</organism>
<keyword evidence="1" id="KW-0732">Signal</keyword>
<dbReference type="AlphaFoldDB" id="A0AAC9LK91"/>
<evidence type="ECO:0000256" key="1">
    <source>
        <dbReference type="SAM" id="SignalP"/>
    </source>
</evidence>
<proteinExistence type="predicted"/>
<dbReference type="RefSeq" id="WP_076731714.1">
    <property type="nucleotide sequence ID" value="NZ_CP019352.1"/>
</dbReference>
<feature type="signal peptide" evidence="1">
    <location>
        <begin position="1"/>
        <end position="18"/>
    </location>
</feature>
<name>A0AAC9LK91_9FLAO</name>
<evidence type="ECO:0000313" key="2">
    <source>
        <dbReference type="EMBL" id="APX99072.1"/>
    </source>
</evidence>
<protein>
    <submittedName>
        <fullName evidence="2">Uncharacterized protein</fullName>
    </submittedName>
</protein>
<reference evidence="2 3" key="1">
    <citation type="submission" date="2017-01" db="EMBL/GenBank/DDBJ databases">
        <title>Complete genome of Lacinutrix venerupis DOK2-8 isolated from seawater in Dokdo.</title>
        <authorList>
            <person name="Chi W.-J."/>
            <person name="Kim J.H."/>
        </authorList>
    </citation>
    <scope>NUCLEOTIDE SEQUENCE [LARGE SCALE GENOMIC DNA]</scope>
    <source>
        <strain evidence="2 3">DOK2-8</strain>
    </source>
</reference>
<feature type="chain" id="PRO_5042119922" evidence="1">
    <location>
        <begin position="19"/>
        <end position="474"/>
    </location>
</feature>
<dbReference type="Proteomes" id="UP000187506">
    <property type="component" value="Chromosome"/>
</dbReference>
<sequence length="474" mass="54288">MKNYLVLMLFFIASFSFSQTSWIDSDISRESDANTPKDVLPIVNADTQELALFFKARRVIFAKLYNENQELIGSINAVNLPKKAKLLVGAIYNNNVYTLFFSNSRNTHFSALSIDIKKKSFNINDDLGIEFDNEKVLEFLVDNNTVNILTIDKRKSIFRTYNLVDNQKISAKTFDFSQYSIKTNKDYEYNLYDLIIGNPSYSTVEIVDNDIPNSLEKTAAFTKIYYKKGKLTITNNLFDKYTYFFKIDLNNNTNSFDVFENVNYSKNNLSSNSNSYILNNYFFSIYSTTKHLDFTVYNLKEKTLIKAFKIEKGQPITFKNTPIIQEGGEFDSYRELEKTSKFLRKVTASKIGICAYEKDNDLVVTLGASEQVQTAPAFSVAGGGAIGGIITGIIYSSYNSYTHTKSTRIECLFNSDLDHKIGEIPQNDFNKIDKFKTIYKLENAKLQTVFKYKDKLVLGTLDNKADIFKLYAFE</sequence>
<accession>A0AAC9LK91</accession>
<evidence type="ECO:0000313" key="3">
    <source>
        <dbReference type="Proteomes" id="UP000187506"/>
    </source>
</evidence>
<gene>
    <name evidence="2" type="ORF">BWR22_01695</name>
</gene>
<dbReference type="EMBL" id="CP019352">
    <property type="protein sequence ID" value="APX99072.1"/>
    <property type="molecule type" value="Genomic_DNA"/>
</dbReference>
<keyword evidence="3" id="KW-1185">Reference proteome</keyword>